<feature type="transmembrane region" description="Helical" evidence="1">
    <location>
        <begin position="52"/>
        <end position="85"/>
    </location>
</feature>
<keyword evidence="1" id="KW-0472">Membrane</keyword>
<dbReference type="EMBL" id="BMIB01000002">
    <property type="protein sequence ID" value="GGH65155.1"/>
    <property type="molecule type" value="Genomic_DNA"/>
</dbReference>
<name>A0A917IXY0_9BACT</name>
<organism evidence="2 3">
    <name type="scientific">Filimonas zeae</name>
    <dbReference type="NCBI Taxonomy" id="1737353"/>
    <lineage>
        <taxon>Bacteria</taxon>
        <taxon>Pseudomonadati</taxon>
        <taxon>Bacteroidota</taxon>
        <taxon>Chitinophagia</taxon>
        <taxon>Chitinophagales</taxon>
        <taxon>Chitinophagaceae</taxon>
        <taxon>Filimonas</taxon>
    </lineage>
</organism>
<gene>
    <name evidence="2" type="ORF">GCM10011379_18000</name>
</gene>
<keyword evidence="1" id="KW-0812">Transmembrane</keyword>
<sequence length="135" mass="14414">MGAEEVVELPLAIWIACIAGTGSVIMYRVLGAVSEAIDIWMKLKPGEFLKSIATSCCLMIGIGMGWLLLLAGMATGLVSLVLVTGTKKVRKAEADQLAYAVIKGMLLLVVGVILLPVIDGLLQMCMPSFNLTYFH</sequence>
<keyword evidence="1" id="KW-1133">Transmembrane helix</keyword>
<comment type="caution">
    <text evidence="2">The sequence shown here is derived from an EMBL/GenBank/DDBJ whole genome shotgun (WGS) entry which is preliminary data.</text>
</comment>
<protein>
    <submittedName>
        <fullName evidence="2">Uncharacterized protein</fullName>
    </submittedName>
</protein>
<dbReference type="Proteomes" id="UP000627292">
    <property type="component" value="Unassembled WGS sequence"/>
</dbReference>
<proteinExistence type="predicted"/>
<feature type="transmembrane region" description="Helical" evidence="1">
    <location>
        <begin position="97"/>
        <end position="118"/>
    </location>
</feature>
<reference evidence="2" key="1">
    <citation type="journal article" date="2014" name="Int. J. Syst. Evol. Microbiol.">
        <title>Complete genome sequence of Corynebacterium casei LMG S-19264T (=DSM 44701T), isolated from a smear-ripened cheese.</title>
        <authorList>
            <consortium name="US DOE Joint Genome Institute (JGI-PGF)"/>
            <person name="Walter F."/>
            <person name="Albersmeier A."/>
            <person name="Kalinowski J."/>
            <person name="Ruckert C."/>
        </authorList>
    </citation>
    <scope>NUCLEOTIDE SEQUENCE</scope>
    <source>
        <strain evidence="2">CGMCC 1.15290</strain>
    </source>
</reference>
<dbReference type="AlphaFoldDB" id="A0A917IXY0"/>
<evidence type="ECO:0000313" key="3">
    <source>
        <dbReference type="Proteomes" id="UP000627292"/>
    </source>
</evidence>
<accession>A0A917IXY0</accession>
<evidence type="ECO:0000313" key="2">
    <source>
        <dbReference type="EMBL" id="GGH65155.1"/>
    </source>
</evidence>
<feature type="transmembrane region" description="Helical" evidence="1">
    <location>
        <begin position="12"/>
        <end position="31"/>
    </location>
</feature>
<evidence type="ECO:0000256" key="1">
    <source>
        <dbReference type="SAM" id="Phobius"/>
    </source>
</evidence>
<keyword evidence="3" id="KW-1185">Reference proteome</keyword>
<reference evidence="2" key="2">
    <citation type="submission" date="2020-09" db="EMBL/GenBank/DDBJ databases">
        <authorList>
            <person name="Sun Q."/>
            <person name="Zhou Y."/>
        </authorList>
    </citation>
    <scope>NUCLEOTIDE SEQUENCE</scope>
    <source>
        <strain evidence="2">CGMCC 1.15290</strain>
    </source>
</reference>